<feature type="region of interest" description="Disordered" evidence="1">
    <location>
        <begin position="62"/>
        <end position="115"/>
    </location>
</feature>
<feature type="transmembrane region" description="Helical" evidence="2">
    <location>
        <begin position="35"/>
        <end position="57"/>
    </location>
</feature>
<reference evidence="3" key="1">
    <citation type="submission" date="2018-10" db="EMBL/GenBank/DDBJ databases">
        <title>Hidden diversity of soil giant viruses.</title>
        <authorList>
            <person name="Schulz F."/>
            <person name="Alteio L."/>
            <person name="Goudeau D."/>
            <person name="Ryan E.M."/>
            <person name="Malmstrom R.R."/>
            <person name="Blanchard J."/>
            <person name="Woyke T."/>
        </authorList>
    </citation>
    <scope>NUCLEOTIDE SEQUENCE</scope>
    <source>
        <strain evidence="3">SAV1</strain>
    </source>
</reference>
<organism evidence="3">
    <name type="scientific">Satyrvirus sp</name>
    <dbReference type="NCBI Taxonomy" id="2487771"/>
    <lineage>
        <taxon>Viruses</taxon>
        <taxon>Varidnaviria</taxon>
        <taxon>Bamfordvirae</taxon>
        <taxon>Nucleocytoviricota</taxon>
        <taxon>Megaviricetes</taxon>
        <taxon>Imitervirales</taxon>
        <taxon>Mimiviridae</taxon>
        <taxon>Megamimivirinae</taxon>
    </lineage>
</organism>
<feature type="compositionally biased region" description="Pro residues" evidence="1">
    <location>
        <begin position="63"/>
        <end position="80"/>
    </location>
</feature>
<evidence type="ECO:0000256" key="1">
    <source>
        <dbReference type="SAM" id="MobiDB-lite"/>
    </source>
</evidence>
<keyword evidence="2" id="KW-0472">Membrane</keyword>
<feature type="region of interest" description="Disordered" evidence="1">
    <location>
        <begin position="1"/>
        <end position="27"/>
    </location>
</feature>
<keyword evidence="2" id="KW-0812">Transmembrane</keyword>
<evidence type="ECO:0000256" key="2">
    <source>
        <dbReference type="SAM" id="Phobius"/>
    </source>
</evidence>
<keyword evidence="2" id="KW-1133">Transmembrane helix</keyword>
<feature type="compositionally biased region" description="Polar residues" evidence="1">
    <location>
        <begin position="1"/>
        <end position="26"/>
    </location>
</feature>
<dbReference type="EMBL" id="MK072468">
    <property type="protein sequence ID" value="AYV85707.1"/>
    <property type="molecule type" value="Genomic_DNA"/>
</dbReference>
<sequence length="261" mass="27714">MDILASETTPSAQVTPKTKPTTTGMSKETKRKMKILLVTILLIILVIIIGIIIYKVIKSRSNPPSPAPSPSYPPSYPPYQPSYSPYQPQISPYGQPSPASYNPSPNPAPNSASPQTCKSPADCQNNGNNNICNNGVCSPNSCSQYSTCPSISGSDCGWCYDGYQVNGYQGVAFPGDDDGPSNSDGQCTSYVYNEKNCPHAQVCAATTSCSLLPEHSWCVWCKNLGVALYSDTGSGSDPAYNLPPGVSCDGVNTWGDHSSEC</sequence>
<evidence type="ECO:0000313" key="3">
    <source>
        <dbReference type="EMBL" id="AYV85707.1"/>
    </source>
</evidence>
<protein>
    <submittedName>
        <fullName evidence="3">Uncharacterized protein</fullName>
    </submittedName>
</protein>
<name>A0A3G5AEV4_9VIRU</name>
<accession>A0A3G5AEV4</accession>
<proteinExistence type="predicted"/>
<gene>
    <name evidence="3" type="ORF">Satyrvirus32_7</name>
</gene>
<feature type="compositionally biased region" description="Low complexity" evidence="1">
    <location>
        <begin position="81"/>
        <end position="114"/>
    </location>
</feature>